<dbReference type="RefSeq" id="WP_120175921.1">
    <property type="nucleotide sequence ID" value="NZ_AP018786.1"/>
</dbReference>
<dbReference type="EMBL" id="AP018786">
    <property type="protein sequence ID" value="BBF22262.1"/>
    <property type="molecule type" value="Genomic_DNA"/>
</dbReference>
<reference evidence="1 2" key="1">
    <citation type="journal article" date="2018" name="Int. J. Syst. Evol. Microbiol.">
        <title>Mesosutterella multiformis gen. nov., sp. nov., a member of the family Sutterellaceae and Sutterella megalosphaeroides sp. nov., isolated from human faeces.</title>
        <authorList>
            <person name="Sakamoto M."/>
            <person name="Ikeyama N."/>
            <person name="Kunihiro T."/>
            <person name="Iino T."/>
            <person name="Yuki M."/>
            <person name="Ohkuma M."/>
        </authorList>
    </citation>
    <scope>NUCLEOTIDE SEQUENCE [LARGE SCALE GENOMIC DNA]</scope>
    <source>
        <strain evidence="1 2">6FBBBH3</strain>
    </source>
</reference>
<dbReference type="Pfam" id="PF08982">
    <property type="entry name" value="AtaL"/>
    <property type="match status" value="1"/>
</dbReference>
<gene>
    <name evidence="1" type="ORF">SUTMEG_01530</name>
</gene>
<keyword evidence="2" id="KW-1185">Reference proteome</keyword>
<dbReference type="InterPro" id="IPR015075">
    <property type="entry name" value="AtaL"/>
</dbReference>
<name>A0A2Z6I7N3_9BURK</name>
<dbReference type="OrthoDB" id="6367327at2"/>
<evidence type="ECO:0008006" key="3">
    <source>
        <dbReference type="Google" id="ProtNLM"/>
    </source>
</evidence>
<dbReference type="AlphaFoldDB" id="A0A2Z6I7N3"/>
<dbReference type="SUPFAM" id="SSF55961">
    <property type="entry name" value="Bet v1-like"/>
    <property type="match status" value="1"/>
</dbReference>
<dbReference type="Proteomes" id="UP000271003">
    <property type="component" value="Chromosome"/>
</dbReference>
<evidence type="ECO:0000313" key="1">
    <source>
        <dbReference type="EMBL" id="BBF22262.1"/>
    </source>
</evidence>
<proteinExistence type="predicted"/>
<dbReference type="Gene3D" id="3.30.530.20">
    <property type="match status" value="1"/>
</dbReference>
<accession>A0A2Z6I7N3</accession>
<evidence type="ECO:0000313" key="2">
    <source>
        <dbReference type="Proteomes" id="UP000271003"/>
    </source>
</evidence>
<protein>
    <recommendedName>
        <fullName evidence="3">Polyketide cyclase</fullName>
    </recommendedName>
</protein>
<sequence length="153" mass="17415">MRFFEHIIRIGGPGIDREGVGEELLEYARHPERYVPGLSKTTIDEESVEGNRTTLRRTTRFGTDYVFRETVTIERNEVLEIATAAGSNHPASRHTVRIEEPEAGALFLRFIYDQDTAAEADPRVDALRRDAYAAKDQDVVARMLERLIARRGN</sequence>
<organism evidence="1 2">
    <name type="scientific">Sutterella megalosphaeroides</name>
    <dbReference type="NCBI Taxonomy" id="2494234"/>
    <lineage>
        <taxon>Bacteria</taxon>
        <taxon>Pseudomonadati</taxon>
        <taxon>Pseudomonadota</taxon>
        <taxon>Betaproteobacteria</taxon>
        <taxon>Burkholderiales</taxon>
        <taxon>Sutterellaceae</taxon>
        <taxon>Sutterella</taxon>
    </lineage>
</organism>
<dbReference type="InterPro" id="IPR023393">
    <property type="entry name" value="START-like_dom_sf"/>
</dbReference>
<dbReference type="KEGG" id="sutt:SUTMEG_01530"/>